<evidence type="ECO:0000259" key="2">
    <source>
        <dbReference type="PROSITE" id="PS51746"/>
    </source>
</evidence>
<reference evidence="3" key="1">
    <citation type="submission" date="2022-12" db="EMBL/GenBank/DDBJ databases">
        <title>Genome assemblies of Blomia tropicalis.</title>
        <authorList>
            <person name="Cui Y."/>
        </authorList>
    </citation>
    <scope>NUCLEOTIDE SEQUENCE</scope>
    <source>
        <tissue evidence="3">Adult mites</tissue>
    </source>
</reference>
<accession>A0A9Q0M7D8</accession>
<comment type="caution">
    <text evidence="3">The sequence shown here is derived from an EMBL/GenBank/DDBJ whole genome shotgun (WGS) entry which is preliminary data.</text>
</comment>
<dbReference type="PANTHER" id="PTHR13832:SF533">
    <property type="entry name" value="TGF-BETA-ACTIVATED KINASE 1 AND MAP3K7-BINDING PROTEIN 1"/>
    <property type="match status" value="1"/>
</dbReference>
<dbReference type="AlphaFoldDB" id="A0A9Q0M7D8"/>
<dbReference type="EMBL" id="JAPWDV010000002">
    <property type="protein sequence ID" value="KAJ6220485.1"/>
    <property type="molecule type" value="Genomic_DNA"/>
</dbReference>
<name>A0A9Q0M7D8_BLOTA</name>
<protein>
    <recommendedName>
        <fullName evidence="2">PPM-type phosphatase domain-containing protein</fullName>
    </recommendedName>
</protein>
<dbReference type="Proteomes" id="UP001142055">
    <property type="component" value="Chromosome 2"/>
</dbReference>
<dbReference type="Gene3D" id="3.60.40.10">
    <property type="entry name" value="PPM-type phosphatase domain"/>
    <property type="match status" value="1"/>
</dbReference>
<dbReference type="OMA" id="RINSSCK"/>
<evidence type="ECO:0000313" key="4">
    <source>
        <dbReference type="Proteomes" id="UP001142055"/>
    </source>
</evidence>
<dbReference type="InterPro" id="IPR015655">
    <property type="entry name" value="PP2C"/>
</dbReference>
<dbReference type="SMART" id="SM00332">
    <property type="entry name" value="PP2Cc"/>
    <property type="match status" value="1"/>
</dbReference>
<dbReference type="InterPro" id="IPR036457">
    <property type="entry name" value="PPM-type-like_dom_sf"/>
</dbReference>
<dbReference type="CDD" id="cd00143">
    <property type="entry name" value="PP2Cc"/>
    <property type="match status" value="1"/>
</dbReference>
<organism evidence="3 4">
    <name type="scientific">Blomia tropicalis</name>
    <name type="common">Mite</name>
    <dbReference type="NCBI Taxonomy" id="40697"/>
    <lineage>
        <taxon>Eukaryota</taxon>
        <taxon>Metazoa</taxon>
        <taxon>Ecdysozoa</taxon>
        <taxon>Arthropoda</taxon>
        <taxon>Chelicerata</taxon>
        <taxon>Arachnida</taxon>
        <taxon>Acari</taxon>
        <taxon>Acariformes</taxon>
        <taxon>Sarcoptiformes</taxon>
        <taxon>Astigmata</taxon>
        <taxon>Glycyphagoidea</taxon>
        <taxon>Echimyopodidae</taxon>
        <taxon>Blomia</taxon>
    </lineage>
</organism>
<keyword evidence="4" id="KW-1185">Reference proteome</keyword>
<evidence type="ECO:0000313" key="3">
    <source>
        <dbReference type="EMBL" id="KAJ6220485.1"/>
    </source>
</evidence>
<feature type="compositionally biased region" description="Polar residues" evidence="1">
    <location>
        <begin position="405"/>
        <end position="418"/>
    </location>
</feature>
<dbReference type="SUPFAM" id="SSF81606">
    <property type="entry name" value="PP2C-like"/>
    <property type="match status" value="1"/>
</dbReference>
<dbReference type="PANTHER" id="PTHR13832">
    <property type="entry name" value="PROTEIN PHOSPHATASE 2C"/>
    <property type="match status" value="1"/>
</dbReference>
<dbReference type="InterPro" id="IPR001932">
    <property type="entry name" value="PPM-type_phosphatase-like_dom"/>
</dbReference>
<proteinExistence type="predicted"/>
<dbReference type="Pfam" id="PF00481">
    <property type="entry name" value="PP2C"/>
    <property type="match status" value="1"/>
</dbReference>
<dbReference type="PROSITE" id="PS51746">
    <property type="entry name" value="PPM_2"/>
    <property type="match status" value="1"/>
</dbReference>
<feature type="domain" description="PPM-type phosphatase" evidence="2">
    <location>
        <begin position="28"/>
        <end position="362"/>
    </location>
</feature>
<dbReference type="GO" id="GO:0004722">
    <property type="term" value="F:protein serine/threonine phosphatase activity"/>
    <property type="evidence" value="ECO:0007669"/>
    <property type="project" value="InterPro"/>
</dbReference>
<feature type="region of interest" description="Disordered" evidence="1">
    <location>
        <begin position="388"/>
        <end position="418"/>
    </location>
</feature>
<gene>
    <name evidence="3" type="ORF">RDWZM_006297</name>
</gene>
<evidence type="ECO:0000256" key="1">
    <source>
        <dbReference type="SAM" id="MobiDB-lite"/>
    </source>
</evidence>
<sequence>MSSTSSTNDLQDVELFCGQAQSGNLLYSRNYEKSRPFREHNMHQNFTFKLDDHYVYAILTGFGDIDTVKYYRNFLETVISESIQKRTHIDLDCQKREQFYTKLLLDAFAKVEEQFRQYKNDELSAKTVIDIELEGNNPENYPSFNERLQTLSKKLSPGLSAVISLIYKGYMYVANIGDTQAYICKNVLDQSGNEYVRTVKLSTTHDLNNESEIRRLASLGLKMDQKQNMIGNMHLTRCLGNFWLKSFYKDFPLLSIANQDPISAEPDVTTIAIDHTCLFLILTSASLIEALREASENDDVSDELIKMVNIEFQKQNDLECIAKSVLAQIRLKHHTSFEKNANLGTAPKCRQIDDITLIIRDLRYSTQTFPQFDPIIPMNRLKITVDQDENSNDDCTLSPSPPPSRQLNNQNRTITDSMPNLGIYKTTESVIENDTQLNEDDVEIDAYVDFTDLLIAYNEMPQSPNVQATNFN</sequence>